<organism evidence="1 2">
    <name type="scientific">Euplotes crassus</name>
    <dbReference type="NCBI Taxonomy" id="5936"/>
    <lineage>
        <taxon>Eukaryota</taxon>
        <taxon>Sar</taxon>
        <taxon>Alveolata</taxon>
        <taxon>Ciliophora</taxon>
        <taxon>Intramacronucleata</taxon>
        <taxon>Spirotrichea</taxon>
        <taxon>Hypotrichia</taxon>
        <taxon>Euplotida</taxon>
        <taxon>Euplotidae</taxon>
        <taxon>Moneuplotes</taxon>
    </lineage>
</organism>
<name>A0AAD1Y818_EUPCR</name>
<gene>
    <name evidence="1" type="ORF">ECRASSUSDP1_LOCUS28015</name>
</gene>
<dbReference type="Proteomes" id="UP001295684">
    <property type="component" value="Unassembled WGS sequence"/>
</dbReference>
<proteinExistence type="predicted"/>
<protein>
    <submittedName>
        <fullName evidence="1">Uncharacterized protein</fullName>
    </submittedName>
</protein>
<dbReference type="AlphaFoldDB" id="A0AAD1Y818"/>
<sequence length="316" mass="36976">MYYRSYQDSSGEVKRNSMITYHLEDPYREFEDQSYRNPCLIVHEKGNAGSSEEHYGTDHTKIIEFDTTIQREIARDQLFMLREVHISPVDNCTCSIKAFAVFVHDYPVVAENHPLTIIVKVLYDSLGWNGERPIEYIREESIEEKTQESNIHPKEEFLYKRGILKGTPAEDIYNVYNNVSNDRIIPRISEINDNSLEFSQKFYNEKFSLNISEEFKMDVDRIISKLPKSSEYLPVMESLDMTQVIEDFNYRLAAIAFNLDTGTQEFKIMMPPNTYGRYITILGLDTHRLYEEHSNYDIGQLIFSGFQIPSCLTLEK</sequence>
<evidence type="ECO:0000313" key="2">
    <source>
        <dbReference type="Proteomes" id="UP001295684"/>
    </source>
</evidence>
<keyword evidence="2" id="KW-1185">Reference proteome</keyword>
<evidence type="ECO:0000313" key="1">
    <source>
        <dbReference type="EMBL" id="CAI2386400.1"/>
    </source>
</evidence>
<reference evidence="1" key="1">
    <citation type="submission" date="2023-07" db="EMBL/GenBank/DDBJ databases">
        <authorList>
            <consortium name="AG Swart"/>
            <person name="Singh M."/>
            <person name="Singh A."/>
            <person name="Seah K."/>
            <person name="Emmerich C."/>
        </authorList>
    </citation>
    <scope>NUCLEOTIDE SEQUENCE</scope>
    <source>
        <strain evidence="1">DP1</strain>
    </source>
</reference>
<comment type="caution">
    <text evidence="1">The sequence shown here is derived from an EMBL/GenBank/DDBJ whole genome shotgun (WGS) entry which is preliminary data.</text>
</comment>
<accession>A0AAD1Y818</accession>
<dbReference type="EMBL" id="CAMPGE010028907">
    <property type="protein sequence ID" value="CAI2386400.1"/>
    <property type="molecule type" value="Genomic_DNA"/>
</dbReference>